<feature type="transmembrane region" description="Helical" evidence="1">
    <location>
        <begin position="93"/>
        <end position="115"/>
    </location>
</feature>
<feature type="transmembrane region" description="Helical" evidence="1">
    <location>
        <begin position="235"/>
        <end position="258"/>
    </location>
</feature>
<evidence type="ECO:0000313" key="3">
    <source>
        <dbReference type="Proteomes" id="UP000028523"/>
    </source>
</evidence>
<reference evidence="2 3" key="1">
    <citation type="journal article" date="2014" name="PLoS ONE">
        <title>Reduction of Hydrogen Peroxide Accumulation and Toxicity by a Catalase from Mycoplasma iowae.</title>
        <authorList>
            <person name="Pritchard R.E."/>
            <person name="Prassinos A.J."/>
            <person name="Osborne J.D."/>
            <person name="Raviv Z."/>
            <person name="Balish M.F."/>
        </authorList>
    </citation>
    <scope>NUCLEOTIDE SEQUENCE [LARGE SCALE GENOMIC DNA]</scope>
    <source>
        <strain evidence="2 3">DK-CPA</strain>
    </source>
</reference>
<dbReference type="EMBL" id="AWQU01000084">
    <property type="protein sequence ID" value="KFB07400.1"/>
    <property type="molecule type" value="Genomic_DNA"/>
</dbReference>
<dbReference type="Proteomes" id="UP000028523">
    <property type="component" value="Unassembled WGS sequence"/>
</dbReference>
<keyword evidence="1" id="KW-0472">Membrane</keyword>
<sequence>MSVENNVYETGHKTYQAKYTSLQTSMVSIGMLVAGLGLLAIFAIGLIIRYLILTDNVLNPSIYNSLYLTSGLFGIVALVMYLVWIFKVNTSLTFNLIVISVYCLSIGITFGILFTVFDLTQVIFCFGLTSIVLLLCYGLSRITSNKVGFTIGKILMLFFAIYFIFLIVNLFLTIFSFGQLNLFFGGYLFAGNWTYFVIQIIFGIVSFLIIWYSLWNLKNMDQFRENLDPKLARSIAMLIGFNILINMVALLRLFLYFLSRGK</sequence>
<evidence type="ECO:0000313" key="2">
    <source>
        <dbReference type="EMBL" id="KFB07400.1"/>
    </source>
</evidence>
<feature type="transmembrane region" description="Helical" evidence="1">
    <location>
        <begin position="195"/>
        <end position="214"/>
    </location>
</feature>
<dbReference type="GeneID" id="96866578"/>
<keyword evidence="1" id="KW-1133">Transmembrane helix</keyword>
<feature type="transmembrane region" description="Helical" evidence="1">
    <location>
        <begin position="29"/>
        <end position="53"/>
    </location>
</feature>
<gene>
    <name evidence="2" type="ORF">P271_233</name>
</gene>
<dbReference type="RefSeq" id="WP_004024822.1">
    <property type="nucleotide sequence ID" value="NZ_AWQU01000084.1"/>
</dbReference>
<evidence type="ECO:0000256" key="1">
    <source>
        <dbReference type="SAM" id="Phobius"/>
    </source>
</evidence>
<comment type="caution">
    <text evidence="2">The sequence shown here is derived from an EMBL/GenBank/DDBJ whole genome shotgun (WGS) entry which is preliminary data.</text>
</comment>
<name>A0A084U364_MALIO</name>
<dbReference type="AlphaFoldDB" id="A0A084U364"/>
<protein>
    <submittedName>
        <fullName evidence="2">BI-1-like superfamily protein</fullName>
    </submittedName>
</protein>
<keyword evidence="1" id="KW-0812">Transmembrane</keyword>
<keyword evidence="3" id="KW-1185">Reference proteome</keyword>
<accession>A0A084U364</accession>
<feature type="transmembrane region" description="Helical" evidence="1">
    <location>
        <begin position="121"/>
        <end position="142"/>
    </location>
</feature>
<proteinExistence type="predicted"/>
<feature type="transmembrane region" description="Helical" evidence="1">
    <location>
        <begin position="154"/>
        <end position="175"/>
    </location>
</feature>
<feature type="transmembrane region" description="Helical" evidence="1">
    <location>
        <begin position="65"/>
        <end position="86"/>
    </location>
</feature>
<organism evidence="2 3">
    <name type="scientific">Malacoplasma iowae DK-CPA</name>
    <dbReference type="NCBI Taxonomy" id="1394179"/>
    <lineage>
        <taxon>Bacteria</taxon>
        <taxon>Bacillati</taxon>
        <taxon>Mycoplasmatota</taxon>
        <taxon>Mycoplasmoidales</taxon>
        <taxon>Mycoplasmoidaceae</taxon>
        <taxon>Malacoplasma</taxon>
    </lineage>
</organism>